<dbReference type="Pfam" id="PF00005">
    <property type="entry name" value="ABC_tran"/>
    <property type="match status" value="1"/>
</dbReference>
<keyword evidence="5" id="KW-1185">Reference proteome</keyword>
<dbReference type="GO" id="GO:0005524">
    <property type="term" value="F:ATP binding"/>
    <property type="evidence" value="ECO:0007669"/>
    <property type="project" value="UniProtKB-KW"/>
</dbReference>
<dbReference type="PANTHER" id="PTHR43582:SF2">
    <property type="entry name" value="LINEARMYCIN RESISTANCE ATP-BINDING PROTEIN LNRL"/>
    <property type="match status" value="1"/>
</dbReference>
<evidence type="ECO:0000259" key="3">
    <source>
        <dbReference type="PROSITE" id="PS50893"/>
    </source>
</evidence>
<proteinExistence type="predicted"/>
<organism evidence="4 5">
    <name type="scientific">Camelliibacillus cellulosilyticus</name>
    <dbReference type="NCBI Taxonomy" id="2174486"/>
    <lineage>
        <taxon>Bacteria</taxon>
        <taxon>Bacillati</taxon>
        <taxon>Bacillota</taxon>
        <taxon>Bacilli</taxon>
        <taxon>Bacillales</taxon>
        <taxon>Sporolactobacillaceae</taxon>
        <taxon>Camelliibacillus</taxon>
    </lineage>
</organism>
<dbReference type="RefSeq" id="WP_376847622.1">
    <property type="nucleotide sequence ID" value="NZ_JBHSFW010000025.1"/>
</dbReference>
<dbReference type="PROSITE" id="PS50893">
    <property type="entry name" value="ABC_TRANSPORTER_2"/>
    <property type="match status" value="1"/>
</dbReference>
<dbReference type="PANTHER" id="PTHR43582">
    <property type="entry name" value="LINEARMYCIN RESISTANCE ATP-BINDING PROTEIN LNRL"/>
    <property type="match status" value="1"/>
</dbReference>
<comment type="caution">
    <text evidence="4">The sequence shown here is derived from an EMBL/GenBank/DDBJ whole genome shotgun (WGS) entry which is preliminary data.</text>
</comment>
<protein>
    <submittedName>
        <fullName evidence="4">ATP-binding cassette domain-containing protein</fullName>
    </submittedName>
</protein>
<evidence type="ECO:0000313" key="4">
    <source>
        <dbReference type="EMBL" id="MFC4620509.1"/>
    </source>
</evidence>
<dbReference type="SMART" id="SM00382">
    <property type="entry name" value="AAA"/>
    <property type="match status" value="1"/>
</dbReference>
<dbReference type="InterPro" id="IPR003593">
    <property type="entry name" value="AAA+_ATPase"/>
</dbReference>
<evidence type="ECO:0000313" key="5">
    <source>
        <dbReference type="Proteomes" id="UP001596022"/>
    </source>
</evidence>
<gene>
    <name evidence="4" type="ORF">ACFO4N_17600</name>
</gene>
<name>A0ABV9GTP3_9BACL</name>
<dbReference type="InterPro" id="IPR017871">
    <property type="entry name" value="ABC_transporter-like_CS"/>
</dbReference>
<dbReference type="Proteomes" id="UP001596022">
    <property type="component" value="Unassembled WGS sequence"/>
</dbReference>
<feature type="domain" description="ABC transporter" evidence="3">
    <location>
        <begin position="4"/>
        <end position="234"/>
    </location>
</feature>
<sequence length="314" mass="34951">MNVLELKNLTKKFGDFIAVDNVTLSIAEGEIFGFLGANGAGKSTTINMVASLLRMNDGQIKVLGKDINKHRKFAKQNIGIVPQEIAIYEDLTAFENVKFFAGLYGLRESKLNDRVNEALEFVGLADKGKSYPKNFSGGMKRRLNIACAIAHQPKLIIMDEPTVGIDPQSRNYILHSVQKLNDMGCTVIYTSHYMEEVEEICTRIAIIDHGKIIAEGTKEQLKAIITNTKDIWVEVKTIDGLDVSQLKEISGVKEVQIDTEENLIKVNSGADVNNLNHILQFFINSGIEIRAVEEKAPNLETVFLTLTGRNLRDK</sequence>
<dbReference type="PROSITE" id="PS00211">
    <property type="entry name" value="ABC_TRANSPORTER_1"/>
    <property type="match status" value="1"/>
</dbReference>
<dbReference type="InterPro" id="IPR003439">
    <property type="entry name" value="ABC_transporter-like_ATP-bd"/>
</dbReference>
<dbReference type="EMBL" id="JBHSFW010000025">
    <property type="protein sequence ID" value="MFC4620509.1"/>
    <property type="molecule type" value="Genomic_DNA"/>
</dbReference>
<evidence type="ECO:0000256" key="2">
    <source>
        <dbReference type="ARBA" id="ARBA00022840"/>
    </source>
</evidence>
<dbReference type="SUPFAM" id="SSF52540">
    <property type="entry name" value="P-loop containing nucleoside triphosphate hydrolases"/>
    <property type="match status" value="1"/>
</dbReference>
<accession>A0ABV9GTP3</accession>
<keyword evidence="2 4" id="KW-0067">ATP-binding</keyword>
<reference evidence="5" key="1">
    <citation type="journal article" date="2019" name="Int. J. Syst. Evol. Microbiol.">
        <title>The Global Catalogue of Microorganisms (GCM) 10K type strain sequencing project: providing services to taxonomists for standard genome sequencing and annotation.</title>
        <authorList>
            <consortium name="The Broad Institute Genomics Platform"/>
            <consortium name="The Broad Institute Genome Sequencing Center for Infectious Disease"/>
            <person name="Wu L."/>
            <person name="Ma J."/>
        </authorList>
    </citation>
    <scope>NUCLEOTIDE SEQUENCE [LARGE SCALE GENOMIC DNA]</scope>
    <source>
        <strain evidence="5">CGMCC 1.16306</strain>
    </source>
</reference>
<keyword evidence="1" id="KW-0547">Nucleotide-binding</keyword>
<dbReference type="InterPro" id="IPR027417">
    <property type="entry name" value="P-loop_NTPase"/>
</dbReference>
<evidence type="ECO:0000256" key="1">
    <source>
        <dbReference type="ARBA" id="ARBA00022741"/>
    </source>
</evidence>
<dbReference type="Gene3D" id="3.40.50.300">
    <property type="entry name" value="P-loop containing nucleotide triphosphate hydrolases"/>
    <property type="match status" value="1"/>
</dbReference>